<accession>A0AAW2VZ42</accession>
<gene>
    <name evidence="1" type="ORF">Slati_2767600</name>
</gene>
<name>A0AAW2VZ42_9LAMI</name>
<organism evidence="1">
    <name type="scientific">Sesamum latifolium</name>
    <dbReference type="NCBI Taxonomy" id="2727402"/>
    <lineage>
        <taxon>Eukaryota</taxon>
        <taxon>Viridiplantae</taxon>
        <taxon>Streptophyta</taxon>
        <taxon>Embryophyta</taxon>
        <taxon>Tracheophyta</taxon>
        <taxon>Spermatophyta</taxon>
        <taxon>Magnoliopsida</taxon>
        <taxon>eudicotyledons</taxon>
        <taxon>Gunneridae</taxon>
        <taxon>Pentapetalae</taxon>
        <taxon>asterids</taxon>
        <taxon>lamiids</taxon>
        <taxon>Lamiales</taxon>
        <taxon>Pedaliaceae</taxon>
        <taxon>Sesamum</taxon>
    </lineage>
</organism>
<sequence length="156" mass="18404">MDLSLFGPRSKSEDCKAVIEQQWKPIRRGLGEQESFIENLRDYRMSLIRWDKHVFGNVRQKIGELDKQICRLKQGLLSDTTRRQLRELRNEMVKLSNTEELTWKQRAKAMWLTEGDKNTAYFHARANERRIRNEVKALRDTSGTLSTDPNIIRSIV</sequence>
<evidence type="ECO:0000313" key="1">
    <source>
        <dbReference type="EMBL" id="KAL0434333.1"/>
    </source>
</evidence>
<dbReference type="EMBL" id="JACGWN010000009">
    <property type="protein sequence ID" value="KAL0434333.1"/>
    <property type="molecule type" value="Genomic_DNA"/>
</dbReference>
<dbReference type="AlphaFoldDB" id="A0AAW2VZ42"/>
<protein>
    <submittedName>
        <fullName evidence="1">Uncharacterized protein</fullName>
    </submittedName>
</protein>
<reference evidence="1" key="2">
    <citation type="journal article" date="2024" name="Plant">
        <title>Genomic evolution and insights into agronomic trait innovations of Sesamum species.</title>
        <authorList>
            <person name="Miao H."/>
            <person name="Wang L."/>
            <person name="Qu L."/>
            <person name="Liu H."/>
            <person name="Sun Y."/>
            <person name="Le M."/>
            <person name="Wang Q."/>
            <person name="Wei S."/>
            <person name="Zheng Y."/>
            <person name="Lin W."/>
            <person name="Duan Y."/>
            <person name="Cao H."/>
            <person name="Xiong S."/>
            <person name="Wang X."/>
            <person name="Wei L."/>
            <person name="Li C."/>
            <person name="Ma Q."/>
            <person name="Ju M."/>
            <person name="Zhao R."/>
            <person name="Li G."/>
            <person name="Mu C."/>
            <person name="Tian Q."/>
            <person name="Mei H."/>
            <person name="Zhang T."/>
            <person name="Gao T."/>
            <person name="Zhang H."/>
        </authorList>
    </citation>
    <scope>NUCLEOTIDE SEQUENCE</scope>
    <source>
        <strain evidence="1">KEN1</strain>
    </source>
</reference>
<comment type="caution">
    <text evidence="1">The sequence shown here is derived from an EMBL/GenBank/DDBJ whole genome shotgun (WGS) entry which is preliminary data.</text>
</comment>
<proteinExistence type="predicted"/>
<reference evidence="1" key="1">
    <citation type="submission" date="2020-06" db="EMBL/GenBank/DDBJ databases">
        <authorList>
            <person name="Li T."/>
            <person name="Hu X."/>
            <person name="Zhang T."/>
            <person name="Song X."/>
            <person name="Zhang H."/>
            <person name="Dai N."/>
            <person name="Sheng W."/>
            <person name="Hou X."/>
            <person name="Wei L."/>
        </authorList>
    </citation>
    <scope>NUCLEOTIDE SEQUENCE</scope>
    <source>
        <strain evidence="1">KEN1</strain>
        <tissue evidence="1">Leaf</tissue>
    </source>
</reference>